<organism evidence="1 3">
    <name type="scientific">Didymodactylos carnosus</name>
    <dbReference type="NCBI Taxonomy" id="1234261"/>
    <lineage>
        <taxon>Eukaryota</taxon>
        <taxon>Metazoa</taxon>
        <taxon>Spiralia</taxon>
        <taxon>Gnathifera</taxon>
        <taxon>Rotifera</taxon>
        <taxon>Eurotatoria</taxon>
        <taxon>Bdelloidea</taxon>
        <taxon>Philodinida</taxon>
        <taxon>Philodinidae</taxon>
        <taxon>Didymodactylos</taxon>
    </lineage>
</organism>
<feature type="non-terminal residue" evidence="1">
    <location>
        <position position="89"/>
    </location>
</feature>
<dbReference type="SUPFAM" id="SSF48452">
    <property type="entry name" value="TPR-like"/>
    <property type="match status" value="1"/>
</dbReference>
<dbReference type="AlphaFoldDB" id="A0A815RYV5"/>
<sequence length="89" mass="10565">MHRYPKAESYFQMMLQVLPKQHEDLASVYDHIDDLNMRTANWNEAFKNFKLAYEIKKKKLSRSNHPDLRVTLNNIGNYYKAIGNLSEAF</sequence>
<keyword evidence="3" id="KW-1185">Reference proteome</keyword>
<evidence type="ECO:0000313" key="1">
    <source>
        <dbReference type="EMBL" id="CAF1482641.1"/>
    </source>
</evidence>
<dbReference type="EMBL" id="CAJOBC010086703">
    <property type="protein sequence ID" value="CAF4347314.1"/>
    <property type="molecule type" value="Genomic_DNA"/>
</dbReference>
<gene>
    <name evidence="1" type="ORF">GPM918_LOCUS35906</name>
    <name evidence="2" type="ORF">SRO942_LOCUS36632</name>
</gene>
<proteinExistence type="predicted"/>
<dbReference type="EMBL" id="CAJNOQ010021215">
    <property type="protein sequence ID" value="CAF1482641.1"/>
    <property type="molecule type" value="Genomic_DNA"/>
</dbReference>
<comment type="caution">
    <text evidence="1">The sequence shown here is derived from an EMBL/GenBank/DDBJ whole genome shotgun (WGS) entry which is preliminary data.</text>
</comment>
<dbReference type="OrthoDB" id="10164983at2759"/>
<dbReference type="InterPro" id="IPR011990">
    <property type="entry name" value="TPR-like_helical_dom_sf"/>
</dbReference>
<reference evidence="1" key="1">
    <citation type="submission" date="2021-02" db="EMBL/GenBank/DDBJ databases">
        <authorList>
            <person name="Nowell W R."/>
        </authorList>
    </citation>
    <scope>NUCLEOTIDE SEQUENCE</scope>
</reference>
<evidence type="ECO:0008006" key="4">
    <source>
        <dbReference type="Google" id="ProtNLM"/>
    </source>
</evidence>
<evidence type="ECO:0000313" key="2">
    <source>
        <dbReference type="EMBL" id="CAF4347314.1"/>
    </source>
</evidence>
<dbReference type="Proteomes" id="UP000663829">
    <property type="component" value="Unassembled WGS sequence"/>
</dbReference>
<name>A0A815RYV5_9BILA</name>
<evidence type="ECO:0000313" key="3">
    <source>
        <dbReference type="Proteomes" id="UP000663829"/>
    </source>
</evidence>
<protein>
    <recommendedName>
        <fullName evidence="4">Tetratricopeptide repeat protein</fullName>
    </recommendedName>
</protein>
<accession>A0A815RYV5</accession>
<dbReference type="Gene3D" id="1.25.40.10">
    <property type="entry name" value="Tetratricopeptide repeat domain"/>
    <property type="match status" value="1"/>
</dbReference>
<dbReference type="Proteomes" id="UP000681722">
    <property type="component" value="Unassembled WGS sequence"/>
</dbReference>